<keyword evidence="3" id="KW-0547">Nucleotide-binding</keyword>
<keyword evidence="1 12" id="KW-0436">Ligase</keyword>
<gene>
    <name evidence="12" type="ORF">A2527_09450</name>
</gene>
<dbReference type="InterPro" id="IPR013221">
    <property type="entry name" value="Mur_ligase_cen"/>
</dbReference>
<protein>
    <submittedName>
        <fullName evidence="12">UDP-N-acetylmuramate:L-alanyl-gamma-D-glutamyl-meso-diaminopimelate ligase</fullName>
    </submittedName>
</protein>
<dbReference type="InterPro" id="IPR000713">
    <property type="entry name" value="Mur_ligase_N"/>
</dbReference>
<dbReference type="GO" id="GO:0016881">
    <property type="term" value="F:acid-amino acid ligase activity"/>
    <property type="evidence" value="ECO:0007669"/>
    <property type="project" value="InterPro"/>
</dbReference>
<dbReference type="Pfam" id="PF01225">
    <property type="entry name" value="Mur_ligase"/>
    <property type="match status" value="1"/>
</dbReference>
<evidence type="ECO:0000256" key="5">
    <source>
        <dbReference type="ARBA" id="ARBA00022960"/>
    </source>
</evidence>
<dbReference type="GO" id="GO:0009252">
    <property type="term" value="P:peptidoglycan biosynthetic process"/>
    <property type="evidence" value="ECO:0007669"/>
    <property type="project" value="UniProtKB-KW"/>
</dbReference>
<keyword evidence="7" id="KW-0131">Cell cycle</keyword>
<dbReference type="STRING" id="1817772.A2527_09450"/>
<proteinExistence type="predicted"/>
<keyword evidence="4" id="KW-0067">ATP-binding</keyword>
<dbReference type="AlphaFoldDB" id="A0A1F6G7I2"/>
<keyword evidence="6" id="KW-0573">Peptidoglycan synthesis</keyword>
<dbReference type="GO" id="GO:0008360">
    <property type="term" value="P:regulation of cell shape"/>
    <property type="evidence" value="ECO:0007669"/>
    <property type="project" value="UniProtKB-KW"/>
</dbReference>
<evidence type="ECO:0000256" key="4">
    <source>
        <dbReference type="ARBA" id="ARBA00022840"/>
    </source>
</evidence>
<name>A0A1F6G7I2_9PROT</name>
<accession>A0A1F6G7I2</accession>
<dbReference type="GO" id="GO:0051301">
    <property type="term" value="P:cell division"/>
    <property type="evidence" value="ECO:0007669"/>
    <property type="project" value="UniProtKB-KW"/>
</dbReference>
<dbReference type="Gene3D" id="3.40.1190.10">
    <property type="entry name" value="Mur-like, catalytic domain"/>
    <property type="match status" value="1"/>
</dbReference>
<dbReference type="Proteomes" id="UP000178449">
    <property type="component" value="Unassembled WGS sequence"/>
</dbReference>
<dbReference type="SUPFAM" id="SSF53623">
    <property type="entry name" value="MurD-like peptide ligases, catalytic domain"/>
    <property type="match status" value="1"/>
</dbReference>
<dbReference type="SUPFAM" id="SSF53244">
    <property type="entry name" value="MurD-like peptide ligases, peptide-binding domain"/>
    <property type="match status" value="1"/>
</dbReference>
<keyword evidence="8" id="KW-0961">Cell wall biogenesis/degradation</keyword>
<evidence type="ECO:0000313" key="12">
    <source>
        <dbReference type="EMBL" id="OGG94066.1"/>
    </source>
</evidence>
<dbReference type="Pfam" id="PF08245">
    <property type="entry name" value="Mur_ligase_M"/>
    <property type="match status" value="1"/>
</dbReference>
<dbReference type="PANTHER" id="PTHR43445">
    <property type="entry name" value="UDP-N-ACETYLMURAMATE--L-ALANINE LIGASE-RELATED"/>
    <property type="match status" value="1"/>
</dbReference>
<evidence type="ECO:0000256" key="1">
    <source>
        <dbReference type="ARBA" id="ARBA00022598"/>
    </source>
</evidence>
<comment type="caution">
    <text evidence="12">The sequence shown here is derived from an EMBL/GenBank/DDBJ whole genome shotgun (WGS) entry which is preliminary data.</text>
</comment>
<dbReference type="GO" id="GO:0005524">
    <property type="term" value="F:ATP binding"/>
    <property type="evidence" value="ECO:0007669"/>
    <property type="project" value="UniProtKB-KW"/>
</dbReference>
<evidence type="ECO:0000256" key="7">
    <source>
        <dbReference type="ARBA" id="ARBA00023306"/>
    </source>
</evidence>
<dbReference type="Pfam" id="PF02875">
    <property type="entry name" value="Mur_ligase_C"/>
    <property type="match status" value="1"/>
</dbReference>
<organism evidence="12 13">
    <name type="scientific">Candidatus Lambdaproteobacteria bacterium RIFOXYD2_FULL_50_16</name>
    <dbReference type="NCBI Taxonomy" id="1817772"/>
    <lineage>
        <taxon>Bacteria</taxon>
        <taxon>Pseudomonadati</taxon>
        <taxon>Pseudomonadota</taxon>
        <taxon>Candidatus Lambdaproteobacteria</taxon>
    </lineage>
</organism>
<dbReference type="EMBL" id="MFNE01000043">
    <property type="protein sequence ID" value="OGG94066.1"/>
    <property type="molecule type" value="Genomic_DNA"/>
</dbReference>
<evidence type="ECO:0000256" key="2">
    <source>
        <dbReference type="ARBA" id="ARBA00022618"/>
    </source>
</evidence>
<evidence type="ECO:0000259" key="10">
    <source>
        <dbReference type="Pfam" id="PF02875"/>
    </source>
</evidence>
<reference evidence="12 13" key="1">
    <citation type="journal article" date="2016" name="Nat. Commun.">
        <title>Thousands of microbial genomes shed light on interconnected biogeochemical processes in an aquifer system.</title>
        <authorList>
            <person name="Anantharaman K."/>
            <person name="Brown C.T."/>
            <person name="Hug L.A."/>
            <person name="Sharon I."/>
            <person name="Castelle C.J."/>
            <person name="Probst A.J."/>
            <person name="Thomas B.C."/>
            <person name="Singh A."/>
            <person name="Wilkins M.J."/>
            <person name="Karaoz U."/>
            <person name="Brodie E.L."/>
            <person name="Williams K.H."/>
            <person name="Hubbard S.S."/>
            <person name="Banfield J.F."/>
        </authorList>
    </citation>
    <scope>NUCLEOTIDE SEQUENCE [LARGE SCALE GENOMIC DNA]</scope>
</reference>
<dbReference type="SUPFAM" id="SSF51984">
    <property type="entry name" value="MurCD N-terminal domain"/>
    <property type="match status" value="1"/>
</dbReference>
<evidence type="ECO:0000259" key="9">
    <source>
        <dbReference type="Pfam" id="PF01225"/>
    </source>
</evidence>
<dbReference type="InterPro" id="IPR005757">
    <property type="entry name" value="Mpl"/>
</dbReference>
<keyword evidence="2" id="KW-0132">Cell division</keyword>
<dbReference type="Gene3D" id="3.90.190.20">
    <property type="entry name" value="Mur ligase, C-terminal domain"/>
    <property type="match status" value="1"/>
</dbReference>
<evidence type="ECO:0000256" key="6">
    <source>
        <dbReference type="ARBA" id="ARBA00022984"/>
    </source>
</evidence>
<dbReference type="InterPro" id="IPR004101">
    <property type="entry name" value="Mur_ligase_C"/>
</dbReference>
<feature type="domain" description="Mur ligase C-terminal" evidence="10">
    <location>
        <begin position="321"/>
        <end position="453"/>
    </location>
</feature>
<dbReference type="PANTHER" id="PTHR43445:SF5">
    <property type="entry name" value="UDP-N-ACETYLMURAMATE--L-ALANYL-GAMMA-D-GLUTAMYL-MESO-2,6-DIAMINOHEPTANDIOATE LIGASE"/>
    <property type="match status" value="1"/>
</dbReference>
<feature type="domain" description="Mur ligase central" evidence="11">
    <location>
        <begin position="111"/>
        <end position="299"/>
    </location>
</feature>
<evidence type="ECO:0000259" key="11">
    <source>
        <dbReference type="Pfam" id="PF08245"/>
    </source>
</evidence>
<dbReference type="InterPro" id="IPR050061">
    <property type="entry name" value="MurCDEF_pg_biosynth"/>
</dbReference>
<dbReference type="GO" id="GO:0071555">
    <property type="term" value="P:cell wall organization"/>
    <property type="evidence" value="ECO:0007669"/>
    <property type="project" value="UniProtKB-KW"/>
</dbReference>
<evidence type="ECO:0000313" key="13">
    <source>
        <dbReference type="Proteomes" id="UP000178449"/>
    </source>
</evidence>
<feature type="domain" description="Mur ligase N-terminal catalytic" evidence="9">
    <location>
        <begin position="5"/>
        <end position="99"/>
    </location>
</feature>
<evidence type="ECO:0000256" key="8">
    <source>
        <dbReference type="ARBA" id="ARBA00023316"/>
    </source>
</evidence>
<dbReference type="NCBIfam" id="TIGR01081">
    <property type="entry name" value="mpl"/>
    <property type="match status" value="1"/>
</dbReference>
<sequence length="471" mass="51931">MENRHFHFSGICGTAMASLAVLLKSRGHRITGSDQNVYPPMSTLLEQNGIPIFEGYSANNLIPHPDVVVLGNALSRGNVEVEYALTNHLDYISMAELLKNEFIRGRKSIVITGTHGKTSTTSLAAHVFTACGQPTGFMVGGVPENFGVSSRDVEPGGYFVVEGDEYDTSLFDKRSKFFHYLPDFVVINNIEFDHADIFNNLEEIKRSFSLMLRQVPKDGLILANGDDAHAVEVAKSGYSRVVTFGMGPHCHGRIVNIKPKLGGIGMSFTLNYAEDWFEFEIPLFGEFNVRNAAAVILLALEQGIPTAKIQEALSSYRHVKRRLERINKKEAVKVFDDFAHHPTAIAETLAAVKGAWPEARIHAIYEPKSNTSVRKHHQTKMAPAFALADLVTFAPLYRAERLDPKERLDLDLIVQELSAQGKSTQILEGTENLAQAALKAARPGDIILVMSNGDFGGLQRRIGQLVDQAGF</sequence>
<dbReference type="InterPro" id="IPR036615">
    <property type="entry name" value="Mur_ligase_C_dom_sf"/>
</dbReference>
<keyword evidence="5" id="KW-0133">Cell shape</keyword>
<evidence type="ECO:0000256" key="3">
    <source>
        <dbReference type="ARBA" id="ARBA00022741"/>
    </source>
</evidence>
<dbReference type="InterPro" id="IPR036565">
    <property type="entry name" value="Mur-like_cat_sf"/>
</dbReference>
<dbReference type="Gene3D" id="3.40.50.720">
    <property type="entry name" value="NAD(P)-binding Rossmann-like Domain"/>
    <property type="match status" value="1"/>
</dbReference>